<evidence type="ECO:0000256" key="5">
    <source>
        <dbReference type="ARBA" id="ARBA00022694"/>
    </source>
</evidence>
<dbReference type="InterPro" id="IPR020094">
    <property type="entry name" value="TruA/RsuA/RluB/E/F_N"/>
</dbReference>
<dbReference type="NCBIfam" id="TIGR00071">
    <property type="entry name" value="hisT_truA"/>
    <property type="match status" value="1"/>
</dbReference>
<dbReference type="Pfam" id="PF01416">
    <property type="entry name" value="PseudoU_synth_1"/>
    <property type="match status" value="1"/>
</dbReference>
<evidence type="ECO:0000256" key="14">
    <source>
        <dbReference type="ARBA" id="ARBA00075153"/>
    </source>
</evidence>
<dbReference type="Gene3D" id="3.30.70.660">
    <property type="entry name" value="Pseudouridine synthase I, catalytic domain, C-terminal subdomain"/>
    <property type="match status" value="1"/>
</dbReference>
<keyword evidence="7" id="KW-0539">Nucleus</keyword>
<evidence type="ECO:0000313" key="22">
    <source>
        <dbReference type="EMBL" id="GMT32940.1"/>
    </source>
</evidence>
<comment type="catalytic activity">
    <reaction evidence="9">
        <text>uridine(38/39/40) in tRNA = pseudouridine(38/39/40) in tRNA</text>
        <dbReference type="Rhea" id="RHEA:22376"/>
        <dbReference type="Rhea" id="RHEA-COMP:10085"/>
        <dbReference type="Rhea" id="RHEA-COMP:10087"/>
        <dbReference type="ChEBI" id="CHEBI:65314"/>
        <dbReference type="ChEBI" id="CHEBI:65315"/>
        <dbReference type="EC" id="5.4.99.12"/>
    </reaction>
</comment>
<evidence type="ECO:0000256" key="11">
    <source>
        <dbReference type="ARBA" id="ARBA00064589"/>
    </source>
</evidence>
<keyword evidence="5" id="KW-0819">tRNA processing</keyword>
<comment type="function">
    <text evidence="10">Pseudouridylate synthase that catalyzes pseudouridylation of tRNAs and mRNAs. Acts on positions 27/28 in the anticodon stem and also positions 34 and 36 in the anticodon of an intron containing tRNA. Also catalyzes pseudouridylation of mRNAs: mediates pseudouridylation of mRNAs with the consensus sequence 5'-UGUAG-3'. Acts as a regulator of pre-mRNA splicing by mediating pseudouridylation of pre-mRNAs at locations associated with alternatively spliced regions. Pseudouridylation of pre-mRNAs near splice sites directly regulates mRNA splicing and mRNA 3'-end processing. Involved in regulation of nuclear receptor activity through pseudouridylation of SRA1 mRNA.</text>
</comment>
<evidence type="ECO:0000256" key="13">
    <source>
        <dbReference type="ARBA" id="ARBA00068582"/>
    </source>
</evidence>
<evidence type="ECO:0000256" key="19">
    <source>
        <dbReference type="PIRSR" id="PIRSR641708-2"/>
    </source>
</evidence>
<dbReference type="InterPro" id="IPR020097">
    <property type="entry name" value="PsdUridine_synth_TruA_a/b_dom"/>
</dbReference>
<comment type="subcellular location">
    <subcellularLocation>
        <location evidence="2">Nucleus</location>
    </subcellularLocation>
</comment>
<dbReference type="AlphaFoldDB" id="A0AAV5WQY2"/>
<dbReference type="InterPro" id="IPR020095">
    <property type="entry name" value="PsdUridine_synth_TruA_C"/>
</dbReference>
<dbReference type="SUPFAM" id="SSF55120">
    <property type="entry name" value="Pseudouridine synthase"/>
    <property type="match status" value="1"/>
</dbReference>
<dbReference type="Gene3D" id="3.30.70.580">
    <property type="entry name" value="Pseudouridine synthase I, catalytic domain, N-terminal subdomain"/>
    <property type="match status" value="1"/>
</dbReference>
<evidence type="ECO:0000256" key="15">
    <source>
        <dbReference type="ARBA" id="ARBA00079087"/>
    </source>
</evidence>
<organism evidence="22 23">
    <name type="scientific">Pristionchus fissidentatus</name>
    <dbReference type="NCBI Taxonomy" id="1538716"/>
    <lineage>
        <taxon>Eukaryota</taxon>
        <taxon>Metazoa</taxon>
        <taxon>Ecdysozoa</taxon>
        <taxon>Nematoda</taxon>
        <taxon>Chromadorea</taxon>
        <taxon>Rhabditida</taxon>
        <taxon>Rhabditina</taxon>
        <taxon>Diplogasteromorpha</taxon>
        <taxon>Diplogasteroidea</taxon>
        <taxon>Neodiplogasteridae</taxon>
        <taxon>Pristionchus</taxon>
    </lineage>
</organism>
<dbReference type="GO" id="GO:0005634">
    <property type="term" value="C:nucleus"/>
    <property type="evidence" value="ECO:0007669"/>
    <property type="project" value="UniProtKB-SubCell"/>
</dbReference>
<feature type="compositionally biased region" description="Basic and acidic residues" evidence="20">
    <location>
        <begin position="409"/>
        <end position="424"/>
    </location>
</feature>
<evidence type="ECO:0000256" key="7">
    <source>
        <dbReference type="ARBA" id="ARBA00023242"/>
    </source>
</evidence>
<dbReference type="Proteomes" id="UP001432322">
    <property type="component" value="Unassembled WGS sequence"/>
</dbReference>
<evidence type="ECO:0000256" key="10">
    <source>
        <dbReference type="ARBA" id="ARBA00053709"/>
    </source>
</evidence>
<dbReference type="GO" id="GO:1990481">
    <property type="term" value="P:mRNA pseudouridine synthesis"/>
    <property type="evidence" value="ECO:0007669"/>
    <property type="project" value="TreeGrafter"/>
</dbReference>
<keyword evidence="23" id="KW-1185">Reference proteome</keyword>
<evidence type="ECO:0000256" key="20">
    <source>
        <dbReference type="SAM" id="MobiDB-lite"/>
    </source>
</evidence>
<evidence type="ECO:0000256" key="9">
    <source>
        <dbReference type="ARBA" id="ARBA00052184"/>
    </source>
</evidence>
<comment type="subunit">
    <text evidence="11">Monomer. Forms a complex with RARG and the SRA1 RNA in the nucleus.</text>
</comment>
<comment type="similarity">
    <text evidence="3">Belongs to the tRNA pseudouridine synthase TruA family.</text>
</comment>
<accession>A0AAV5WQY2</accession>
<dbReference type="FunFam" id="3.30.70.660:FF:000002">
    <property type="entry name" value="tRNA pseudouridine synthase"/>
    <property type="match status" value="1"/>
</dbReference>
<evidence type="ECO:0000256" key="4">
    <source>
        <dbReference type="ARBA" id="ARBA00022664"/>
    </source>
</evidence>
<feature type="binding site" evidence="19">
    <location>
        <position position="183"/>
    </location>
    <ligand>
        <name>substrate</name>
    </ligand>
</feature>
<evidence type="ECO:0000256" key="8">
    <source>
        <dbReference type="ARBA" id="ARBA00036943"/>
    </source>
</evidence>
<dbReference type="CDD" id="cd02568">
    <property type="entry name" value="PseudoU_synth_PUS1_PUS2"/>
    <property type="match status" value="1"/>
</dbReference>
<evidence type="ECO:0000256" key="16">
    <source>
        <dbReference type="ARBA" id="ARBA00080849"/>
    </source>
</evidence>
<evidence type="ECO:0000256" key="1">
    <source>
        <dbReference type="ARBA" id="ARBA00001166"/>
    </source>
</evidence>
<dbReference type="EMBL" id="BTSY01000006">
    <property type="protein sequence ID" value="GMT32940.1"/>
    <property type="molecule type" value="Genomic_DNA"/>
</dbReference>
<sequence>FVVGNCMFARLAVRFCSTMTKTVESAASSSNADAALHRVQDGRVGDDNRQKDPKIRVKTSRYAMLLGYQGKNYFGMQVQRGNGADVCPTIESHVLDAMCDLGWITPELKQTPFDFFFQRAARTDKAVSAVRQLISCQMPSAIDLPTAGADLINAKLPDDIRVFGFRRVTRNFHAQKNCDGRTYSYTLPTYAFAKPTELTTSAFRITESTLAEINEVLAQYKGTHNYFNYTSGKSFSERSCHRYIISFEVGKPFLFRDEFRKEDVEFVTCTVKGQSFMLHQIRKMMGMMISIVREMQIPSALKKSFVCADRMDVPKAPGLGLLLERLHYDKYDKQFGNKEPHSPLTNWGEKVEEAIEKLKNEKIVSEVMQTEMQTQSMMMWLSDLNQHNFLDPTDDGSKPAEFVTGAARMAKEAERAASAEREANGGEEMEDGGRGEGEGEAAVDEVQQEGNEVKVDEKSS</sequence>
<evidence type="ECO:0000313" key="23">
    <source>
        <dbReference type="Proteomes" id="UP001432322"/>
    </source>
</evidence>
<dbReference type="EC" id="5.4.99.12" evidence="12"/>
<evidence type="ECO:0000256" key="18">
    <source>
        <dbReference type="PIRSR" id="PIRSR641708-1"/>
    </source>
</evidence>
<feature type="compositionally biased region" description="Acidic residues" evidence="20">
    <location>
        <begin position="438"/>
        <end position="447"/>
    </location>
</feature>
<dbReference type="GO" id="GO:0031119">
    <property type="term" value="P:tRNA pseudouridine synthesis"/>
    <property type="evidence" value="ECO:0007669"/>
    <property type="project" value="InterPro"/>
</dbReference>
<dbReference type="PANTHER" id="PTHR11142">
    <property type="entry name" value="PSEUDOURIDYLATE SYNTHASE"/>
    <property type="match status" value="1"/>
</dbReference>
<dbReference type="PANTHER" id="PTHR11142:SF4">
    <property type="entry name" value="PSEUDOURIDYLATE SYNTHASE 1 HOMOLOG"/>
    <property type="match status" value="1"/>
</dbReference>
<dbReference type="FunFam" id="3.30.70.580:FF:000002">
    <property type="entry name" value="tRNA pseudouridine synthase"/>
    <property type="match status" value="1"/>
</dbReference>
<feature type="region of interest" description="Disordered" evidence="20">
    <location>
        <begin position="407"/>
        <end position="460"/>
    </location>
</feature>
<keyword evidence="4" id="KW-0507">mRNA processing</keyword>
<comment type="catalytic activity">
    <reaction evidence="1">
        <text>a uridine in mRNA = a pseudouridine in mRNA</text>
        <dbReference type="Rhea" id="RHEA:56644"/>
        <dbReference type="Rhea" id="RHEA-COMP:14658"/>
        <dbReference type="Rhea" id="RHEA-COMP:14659"/>
        <dbReference type="ChEBI" id="CHEBI:65314"/>
        <dbReference type="ChEBI" id="CHEBI:65315"/>
    </reaction>
</comment>
<keyword evidence="6" id="KW-0413">Isomerase</keyword>
<feature type="compositionally biased region" description="Basic and acidic residues" evidence="20">
    <location>
        <begin position="451"/>
        <end position="460"/>
    </location>
</feature>
<evidence type="ECO:0000259" key="21">
    <source>
        <dbReference type="Pfam" id="PF01416"/>
    </source>
</evidence>
<evidence type="ECO:0000256" key="6">
    <source>
        <dbReference type="ARBA" id="ARBA00023235"/>
    </source>
</evidence>
<evidence type="ECO:0000256" key="12">
    <source>
        <dbReference type="ARBA" id="ARBA00066509"/>
    </source>
</evidence>
<gene>
    <name evidence="22" type="ORF">PFISCL1PPCAC_24237</name>
</gene>
<evidence type="ECO:0000256" key="17">
    <source>
        <dbReference type="ARBA" id="ARBA00081344"/>
    </source>
</evidence>
<dbReference type="GO" id="GO:0003723">
    <property type="term" value="F:RNA binding"/>
    <property type="evidence" value="ECO:0007669"/>
    <property type="project" value="InterPro"/>
</dbReference>
<dbReference type="InterPro" id="IPR001406">
    <property type="entry name" value="PsdUridine_synth_TruA"/>
</dbReference>
<dbReference type="InterPro" id="IPR041708">
    <property type="entry name" value="PUS1/PUS2-like"/>
</dbReference>
<feature type="domain" description="Pseudouridine synthase I TruA alpha/beta" evidence="21">
    <location>
        <begin position="218"/>
        <end position="329"/>
    </location>
</feature>
<dbReference type="GO" id="GO:0160147">
    <property type="term" value="F:tRNA pseudouridine(38-40) synthase activity"/>
    <property type="evidence" value="ECO:0007669"/>
    <property type="project" value="UniProtKB-EC"/>
</dbReference>
<evidence type="ECO:0000256" key="2">
    <source>
        <dbReference type="ARBA" id="ARBA00004123"/>
    </source>
</evidence>
<reference evidence="22" key="1">
    <citation type="submission" date="2023-10" db="EMBL/GenBank/DDBJ databases">
        <title>Genome assembly of Pristionchus species.</title>
        <authorList>
            <person name="Yoshida K."/>
            <person name="Sommer R.J."/>
        </authorList>
    </citation>
    <scope>NUCLEOTIDE SEQUENCE</scope>
    <source>
        <strain evidence="22">RS5133</strain>
    </source>
</reference>
<comment type="catalytic activity">
    <reaction evidence="8">
        <text>a uridine in tRNA = a pseudouridine in tRNA</text>
        <dbReference type="Rhea" id="RHEA:54572"/>
        <dbReference type="Rhea" id="RHEA-COMP:13339"/>
        <dbReference type="Rhea" id="RHEA-COMP:13934"/>
        <dbReference type="ChEBI" id="CHEBI:65314"/>
        <dbReference type="ChEBI" id="CHEBI:65315"/>
    </reaction>
</comment>
<evidence type="ECO:0000256" key="3">
    <source>
        <dbReference type="ARBA" id="ARBA00009375"/>
    </source>
</evidence>
<proteinExistence type="inferred from homology"/>
<protein>
    <recommendedName>
        <fullName evidence="13">Pseudouridylate synthase 1 homolog</fullName>
        <ecNumber evidence="12">5.4.99.12</ecNumber>
    </recommendedName>
    <alternativeName>
        <fullName evidence="14">tRNA pseudouridine synthase 1</fullName>
    </alternativeName>
    <alternativeName>
        <fullName evidence="17">tRNA pseudouridine(38-40) synthase</fullName>
    </alternativeName>
    <alternativeName>
        <fullName evidence="15">tRNA pseudouridylate synthase I</fullName>
    </alternativeName>
    <alternativeName>
        <fullName evidence="16">tRNA-uridine isomerase I</fullName>
    </alternativeName>
</protein>
<name>A0AAV5WQY2_9BILA</name>
<comment type="caution">
    <text evidence="22">The sequence shown here is derived from an EMBL/GenBank/DDBJ whole genome shotgun (WGS) entry which is preliminary data.</text>
</comment>
<feature type="active site" description="Nucleophile" evidence="18">
    <location>
        <position position="124"/>
    </location>
</feature>
<dbReference type="InterPro" id="IPR020103">
    <property type="entry name" value="PsdUridine_synth_cat_dom_sf"/>
</dbReference>
<feature type="non-terminal residue" evidence="22">
    <location>
        <position position="1"/>
    </location>
</feature>
<dbReference type="GO" id="GO:0006397">
    <property type="term" value="P:mRNA processing"/>
    <property type="evidence" value="ECO:0007669"/>
    <property type="project" value="UniProtKB-KW"/>
</dbReference>